<accession>A0A518CJS2</accession>
<dbReference type="EMBL" id="CP036281">
    <property type="protein sequence ID" value="QDU79476.1"/>
    <property type="molecule type" value="Genomic_DNA"/>
</dbReference>
<keyword evidence="2" id="KW-1185">Reference proteome</keyword>
<evidence type="ECO:0000313" key="1">
    <source>
        <dbReference type="EMBL" id="QDU79476.1"/>
    </source>
</evidence>
<evidence type="ECO:0000313" key="2">
    <source>
        <dbReference type="Proteomes" id="UP000317178"/>
    </source>
</evidence>
<proteinExistence type="predicted"/>
<protein>
    <submittedName>
        <fullName evidence="1">Uncharacterized protein</fullName>
    </submittedName>
</protein>
<gene>
    <name evidence="1" type="ORF">Pla110_11860</name>
</gene>
<organism evidence="1 2">
    <name type="scientific">Polystyrenella longa</name>
    <dbReference type="NCBI Taxonomy" id="2528007"/>
    <lineage>
        <taxon>Bacteria</taxon>
        <taxon>Pseudomonadati</taxon>
        <taxon>Planctomycetota</taxon>
        <taxon>Planctomycetia</taxon>
        <taxon>Planctomycetales</taxon>
        <taxon>Planctomycetaceae</taxon>
        <taxon>Polystyrenella</taxon>
    </lineage>
</organism>
<name>A0A518CJS2_9PLAN</name>
<dbReference type="AlphaFoldDB" id="A0A518CJS2"/>
<sequence length="67" mass="7764">MVSERKSRFYLEAVRSIPKNVHPSFLTTGLHFSIQIESQHSVHSPRTFDDPSNFSMSLHGMREEAQF</sequence>
<dbReference type="Proteomes" id="UP000317178">
    <property type="component" value="Chromosome"/>
</dbReference>
<dbReference type="KEGG" id="plon:Pla110_11860"/>
<reference evidence="1 2" key="1">
    <citation type="submission" date="2019-02" db="EMBL/GenBank/DDBJ databases">
        <title>Deep-cultivation of Planctomycetes and their phenomic and genomic characterization uncovers novel biology.</title>
        <authorList>
            <person name="Wiegand S."/>
            <person name="Jogler M."/>
            <person name="Boedeker C."/>
            <person name="Pinto D."/>
            <person name="Vollmers J."/>
            <person name="Rivas-Marin E."/>
            <person name="Kohn T."/>
            <person name="Peeters S.H."/>
            <person name="Heuer A."/>
            <person name="Rast P."/>
            <person name="Oberbeckmann S."/>
            <person name="Bunk B."/>
            <person name="Jeske O."/>
            <person name="Meyerdierks A."/>
            <person name="Storesund J.E."/>
            <person name="Kallscheuer N."/>
            <person name="Luecker S."/>
            <person name="Lage O.M."/>
            <person name="Pohl T."/>
            <person name="Merkel B.J."/>
            <person name="Hornburger P."/>
            <person name="Mueller R.-W."/>
            <person name="Bruemmer F."/>
            <person name="Labrenz M."/>
            <person name="Spormann A.M."/>
            <person name="Op den Camp H."/>
            <person name="Overmann J."/>
            <person name="Amann R."/>
            <person name="Jetten M.S.M."/>
            <person name="Mascher T."/>
            <person name="Medema M.H."/>
            <person name="Devos D.P."/>
            <person name="Kaster A.-K."/>
            <person name="Ovreas L."/>
            <person name="Rohde M."/>
            <person name="Galperin M.Y."/>
            <person name="Jogler C."/>
        </authorList>
    </citation>
    <scope>NUCLEOTIDE SEQUENCE [LARGE SCALE GENOMIC DNA]</scope>
    <source>
        <strain evidence="1 2">Pla110</strain>
    </source>
</reference>